<name>A0A853CWN6_9MICO</name>
<organism evidence="2 3">
    <name type="scientific">Leifsonia shinshuensis</name>
    <dbReference type="NCBI Taxonomy" id="150026"/>
    <lineage>
        <taxon>Bacteria</taxon>
        <taxon>Bacillati</taxon>
        <taxon>Actinomycetota</taxon>
        <taxon>Actinomycetes</taxon>
        <taxon>Micrococcales</taxon>
        <taxon>Microbacteriaceae</taxon>
        <taxon>Leifsonia</taxon>
    </lineage>
</organism>
<protein>
    <recommendedName>
        <fullName evidence="1">DUF6457 domain-containing protein</fullName>
    </recommendedName>
</protein>
<gene>
    <name evidence="2" type="ORF">HNR13_003175</name>
</gene>
<evidence type="ECO:0000259" key="1">
    <source>
        <dbReference type="Pfam" id="PF20058"/>
    </source>
</evidence>
<evidence type="ECO:0000313" key="2">
    <source>
        <dbReference type="EMBL" id="NYJ24888.1"/>
    </source>
</evidence>
<dbReference type="AlphaFoldDB" id="A0A853CWN6"/>
<proteinExistence type="predicted"/>
<dbReference type="InterPro" id="IPR045598">
    <property type="entry name" value="DUF6457"/>
</dbReference>
<sequence>MEPQELDAWAGAAARRLGVSLEPGDVSALLDLARDAAHGVTRPAAPLTAYIAGMAVASGRPLEDVARELRVAIAEVEQGGD</sequence>
<reference evidence="2 3" key="1">
    <citation type="submission" date="2020-07" db="EMBL/GenBank/DDBJ databases">
        <title>Sequencing the genomes of 1000 actinobacteria strains.</title>
        <authorList>
            <person name="Klenk H.-P."/>
        </authorList>
    </citation>
    <scope>NUCLEOTIDE SEQUENCE [LARGE SCALE GENOMIC DNA]</scope>
    <source>
        <strain evidence="2 3">DSM 15165</strain>
    </source>
</reference>
<dbReference type="EMBL" id="JACCFL010000001">
    <property type="protein sequence ID" value="NYJ24888.1"/>
    <property type="molecule type" value="Genomic_DNA"/>
</dbReference>
<dbReference type="Pfam" id="PF20058">
    <property type="entry name" value="DUF6457"/>
    <property type="match status" value="1"/>
</dbReference>
<feature type="domain" description="DUF6457" evidence="1">
    <location>
        <begin position="2"/>
        <end position="76"/>
    </location>
</feature>
<accession>A0A853CWN6</accession>
<dbReference type="Proteomes" id="UP000578352">
    <property type="component" value="Unassembled WGS sequence"/>
</dbReference>
<comment type="caution">
    <text evidence="2">The sequence shown here is derived from an EMBL/GenBank/DDBJ whole genome shotgun (WGS) entry which is preliminary data.</text>
</comment>
<dbReference type="RefSeq" id="WP_179607319.1">
    <property type="nucleotide sequence ID" value="NZ_BAABEH010000001.1"/>
</dbReference>
<evidence type="ECO:0000313" key="3">
    <source>
        <dbReference type="Proteomes" id="UP000578352"/>
    </source>
</evidence>